<dbReference type="RefSeq" id="WP_306744721.1">
    <property type="nucleotide sequence ID" value="NZ_NSDM01000002.1"/>
</dbReference>
<evidence type="ECO:0000313" key="5">
    <source>
        <dbReference type="EMBL" id="MDQ2583611.1"/>
    </source>
</evidence>
<keyword evidence="2 3" id="KW-0808">Transferase</keyword>
<dbReference type="Proteomes" id="UP001225605">
    <property type="component" value="Unassembled WGS sequence"/>
</dbReference>
<keyword evidence="6" id="KW-1185">Reference proteome</keyword>
<evidence type="ECO:0000256" key="2">
    <source>
        <dbReference type="ARBA" id="ARBA00022679"/>
    </source>
</evidence>
<evidence type="ECO:0000313" key="6">
    <source>
        <dbReference type="Proteomes" id="UP001225605"/>
    </source>
</evidence>
<organism evidence="5 6">
    <name type="scientific">Saccharothrix yanglingensis</name>
    <dbReference type="NCBI Taxonomy" id="659496"/>
    <lineage>
        <taxon>Bacteria</taxon>
        <taxon>Bacillati</taxon>
        <taxon>Actinomycetota</taxon>
        <taxon>Actinomycetes</taxon>
        <taxon>Pseudonocardiales</taxon>
        <taxon>Pseudonocardiaceae</taxon>
        <taxon>Saccharothrix</taxon>
    </lineage>
</organism>
<dbReference type="InterPro" id="IPR020841">
    <property type="entry name" value="PKS_Beta-ketoAc_synthase_dom"/>
</dbReference>
<dbReference type="EMBL" id="NSDM01000002">
    <property type="protein sequence ID" value="MDQ2583611.1"/>
    <property type="molecule type" value="Genomic_DNA"/>
</dbReference>
<dbReference type="Pfam" id="PF02801">
    <property type="entry name" value="Ketoacyl-synt_C"/>
    <property type="match status" value="1"/>
</dbReference>
<dbReference type="InterPro" id="IPR016039">
    <property type="entry name" value="Thiolase-like"/>
</dbReference>
<dbReference type="Gene3D" id="3.40.47.10">
    <property type="match status" value="2"/>
</dbReference>
<protein>
    <submittedName>
        <fullName evidence="5">Polyketide beta-ketoacyl:ACP synthase</fullName>
    </submittedName>
</protein>
<sequence length="423" mass="42913">MTPPGTPVPVITGTGVRCAVADDVPTFADRLRAGARGVVRVVDDLDGSRAGAPLPPVDLAAALVAAHADDGVRDRARRAAHRAPPGVRTAVATVAQAWREAALDRAPLPADRVAVVVAGHNLTGGYADDVARKLAADPAFVPGRAALHLMDTDLLGVLTEVFALRGEGLTAGGASASGNVALITASRLLACDAADAVLVVGPVADPSRLERQALVNLGAVAALDEGADPAALCRPFDRGHRGFVPGQACAAVVLERPGSAERRGAPALAALAGHAARMAGTSLAHPSADDQVEVVTAALKAAGLDPADVDYVNAHATGTPLGDRTEAGTLLRVFGDGPRVNATKALTGHCLHAAGVLEAVAVVAQLRGGFLHPNPNLRDPVEPGLRYTGDRAEDVRARVALSNGFGFGGVTTSLVITDPEVTR</sequence>
<dbReference type="InterPro" id="IPR014031">
    <property type="entry name" value="Ketoacyl_synth_C"/>
</dbReference>
<comment type="caution">
    <text evidence="5">The sequence shown here is derived from an EMBL/GenBank/DDBJ whole genome shotgun (WGS) entry which is preliminary data.</text>
</comment>
<accession>A0ABU0WUW1</accession>
<dbReference type="SUPFAM" id="SSF53901">
    <property type="entry name" value="Thiolase-like"/>
    <property type="match status" value="2"/>
</dbReference>
<evidence type="ECO:0000256" key="3">
    <source>
        <dbReference type="RuleBase" id="RU003694"/>
    </source>
</evidence>
<proteinExistence type="inferred from homology"/>
<feature type="domain" description="Ketosynthase family 3 (KS3)" evidence="4">
    <location>
        <begin position="6"/>
        <end position="418"/>
    </location>
</feature>
<evidence type="ECO:0000259" key="4">
    <source>
        <dbReference type="PROSITE" id="PS52004"/>
    </source>
</evidence>
<evidence type="ECO:0000256" key="1">
    <source>
        <dbReference type="ARBA" id="ARBA00008467"/>
    </source>
</evidence>
<comment type="similarity">
    <text evidence="1 3">Belongs to the thiolase-like superfamily. Beta-ketoacyl-ACP synthases family.</text>
</comment>
<name>A0ABU0WUW1_9PSEU</name>
<dbReference type="SMART" id="SM00825">
    <property type="entry name" value="PKS_KS"/>
    <property type="match status" value="1"/>
</dbReference>
<dbReference type="Pfam" id="PF00109">
    <property type="entry name" value="ketoacyl-synt"/>
    <property type="match status" value="1"/>
</dbReference>
<dbReference type="PANTHER" id="PTHR11712:SF336">
    <property type="entry name" value="3-OXOACYL-[ACYL-CARRIER-PROTEIN] SYNTHASE, MITOCHONDRIAL"/>
    <property type="match status" value="1"/>
</dbReference>
<dbReference type="InterPro" id="IPR014030">
    <property type="entry name" value="Ketoacyl_synth_N"/>
</dbReference>
<dbReference type="PANTHER" id="PTHR11712">
    <property type="entry name" value="POLYKETIDE SYNTHASE-RELATED"/>
    <property type="match status" value="1"/>
</dbReference>
<dbReference type="InterPro" id="IPR000794">
    <property type="entry name" value="Beta-ketoacyl_synthase"/>
</dbReference>
<gene>
    <name evidence="5" type="ORF">CKY47_06355</name>
</gene>
<reference evidence="5 6" key="1">
    <citation type="submission" date="2017-06" db="EMBL/GenBank/DDBJ databases">
        <title>Cultured bacterium strain Saccharothrix yanglingensis Hhs.015.</title>
        <authorList>
            <person name="Xia Y."/>
        </authorList>
    </citation>
    <scope>NUCLEOTIDE SEQUENCE [LARGE SCALE GENOMIC DNA]</scope>
    <source>
        <strain evidence="5 6">Hhs.015</strain>
    </source>
</reference>
<dbReference type="PROSITE" id="PS52004">
    <property type="entry name" value="KS3_2"/>
    <property type="match status" value="1"/>
</dbReference>